<feature type="non-terminal residue" evidence="2">
    <location>
        <position position="1"/>
    </location>
</feature>
<organism evidence="2 3">
    <name type="scientific">Streptococcus panodentis</name>
    <dbReference type="NCBI Taxonomy" id="1581472"/>
    <lineage>
        <taxon>Bacteria</taxon>
        <taxon>Bacillati</taxon>
        <taxon>Bacillota</taxon>
        <taxon>Bacilli</taxon>
        <taxon>Lactobacillales</taxon>
        <taxon>Streptococcaceae</taxon>
        <taxon>Streptococcus</taxon>
    </lineage>
</organism>
<comment type="caution">
    <text evidence="2">The sequence shown here is derived from an EMBL/GenBank/DDBJ whole genome shotgun (WGS) entry which is preliminary data.</text>
</comment>
<dbReference type="EMBL" id="QFAY01000044">
    <property type="protein sequence ID" value="MBP2622269.1"/>
    <property type="molecule type" value="Genomic_DNA"/>
</dbReference>
<gene>
    <name evidence="2" type="ORF">DHL47_13315</name>
</gene>
<dbReference type="Pfam" id="PF13333">
    <property type="entry name" value="rve_2"/>
    <property type="match status" value="1"/>
</dbReference>
<dbReference type="InterPro" id="IPR012337">
    <property type="entry name" value="RNaseH-like_sf"/>
</dbReference>
<proteinExistence type="predicted"/>
<dbReference type="RefSeq" id="WP_209552147.1">
    <property type="nucleotide sequence ID" value="NZ_QFAY01000044.1"/>
</dbReference>
<reference evidence="2 3" key="1">
    <citation type="submission" date="2018-05" db="EMBL/GenBank/DDBJ databases">
        <title>Draft genome sequence of Streptococcus panodentis CCUG 70867T.</title>
        <authorList>
            <person name="Salva-Serra F."/>
            <person name="Mendez V."/>
            <person name="Jaen-Luchoro D."/>
            <person name="Gonzales-Siles L."/>
            <person name="Karlsson R."/>
            <person name="Engstrom-Jakobsson H."/>
            <person name="Busquets A."/>
            <person name="Gomila M."/>
            <person name="Pineiro-Iglesias B."/>
            <person name="Bennasar-Figueras A."/>
            <person name="Seeger M."/>
            <person name="Moore E."/>
        </authorList>
    </citation>
    <scope>NUCLEOTIDE SEQUENCE [LARGE SCALE GENOMIC DNA]</scope>
    <source>
        <strain evidence="2 3">CCUG 70867</strain>
    </source>
</reference>
<evidence type="ECO:0000313" key="3">
    <source>
        <dbReference type="Proteomes" id="UP001519349"/>
    </source>
</evidence>
<dbReference type="PANTHER" id="PTHR46889">
    <property type="entry name" value="TRANSPOSASE INSF FOR INSERTION SEQUENCE IS3B-RELATED"/>
    <property type="match status" value="1"/>
</dbReference>
<dbReference type="InterPro" id="IPR050900">
    <property type="entry name" value="Transposase_IS3/IS150/IS904"/>
</dbReference>
<feature type="domain" description="Integrase catalytic" evidence="1">
    <location>
        <begin position="13"/>
        <end position="66"/>
    </location>
</feature>
<name>A0ABS5B0C6_9STRE</name>
<protein>
    <submittedName>
        <fullName evidence="2">IS3 family transposase</fullName>
    </submittedName>
</protein>
<evidence type="ECO:0000259" key="1">
    <source>
        <dbReference type="Pfam" id="PF13333"/>
    </source>
</evidence>
<evidence type="ECO:0000313" key="2">
    <source>
        <dbReference type="EMBL" id="MBP2622269.1"/>
    </source>
</evidence>
<dbReference type="Proteomes" id="UP001519349">
    <property type="component" value="Unassembled WGS sequence"/>
</dbReference>
<sequence length="69" mass="8176">SRVGKCIDNAPIESFFGHFKTECYDLKKYKTFEELVADIDDYIYFYNNQRFQERNNGLAPLEMRNKAVA</sequence>
<dbReference type="InterPro" id="IPR001584">
    <property type="entry name" value="Integrase_cat-core"/>
</dbReference>
<dbReference type="SUPFAM" id="SSF53098">
    <property type="entry name" value="Ribonuclease H-like"/>
    <property type="match status" value="1"/>
</dbReference>
<dbReference type="PANTHER" id="PTHR46889:SF4">
    <property type="entry name" value="TRANSPOSASE INSO FOR INSERTION SEQUENCE ELEMENT IS911B-RELATED"/>
    <property type="match status" value="1"/>
</dbReference>
<keyword evidence="3" id="KW-1185">Reference proteome</keyword>
<accession>A0ABS5B0C6</accession>